<sequence>MTDLLPQRLNLHGKERKYTTLHAIAGDAPVIIRGSFEHPSLYHYFTGGKTQLISSLYTRRTQFDIWNFEADFYHQPVLITGDYEGRSKLLCYVNGSTFRGFFTDSLQVTNHIRIRYELPEKTFIPGDTVVMPVVLHNTSAEDYYFNHSVFPGELTGIFISRGKMTEIPAIYQISDSIPAGEEVNAEVKLAVPYLSADVCDFTLSLKSWFGPTLNAPVVPVNVRQP</sequence>
<comment type="caution">
    <text evidence="1">The sequence shown here is derived from an EMBL/GenBank/DDBJ whole genome shotgun (WGS) entry which is preliminary data.</text>
</comment>
<gene>
    <name evidence="1" type="ORF">SDC9_130671</name>
</gene>
<protein>
    <submittedName>
        <fullName evidence="1">Uncharacterized protein</fullName>
    </submittedName>
</protein>
<name>A0A645D4N1_9ZZZZ</name>
<dbReference type="EMBL" id="VSSQ01032362">
    <property type="protein sequence ID" value="MPM83602.1"/>
    <property type="molecule type" value="Genomic_DNA"/>
</dbReference>
<organism evidence="1">
    <name type="scientific">bioreactor metagenome</name>
    <dbReference type="NCBI Taxonomy" id="1076179"/>
    <lineage>
        <taxon>unclassified sequences</taxon>
        <taxon>metagenomes</taxon>
        <taxon>ecological metagenomes</taxon>
    </lineage>
</organism>
<evidence type="ECO:0000313" key="1">
    <source>
        <dbReference type="EMBL" id="MPM83602.1"/>
    </source>
</evidence>
<proteinExistence type="predicted"/>
<accession>A0A645D4N1</accession>
<reference evidence="1" key="1">
    <citation type="submission" date="2019-08" db="EMBL/GenBank/DDBJ databases">
        <authorList>
            <person name="Kucharzyk K."/>
            <person name="Murdoch R.W."/>
            <person name="Higgins S."/>
            <person name="Loffler F."/>
        </authorList>
    </citation>
    <scope>NUCLEOTIDE SEQUENCE</scope>
</reference>
<dbReference type="AlphaFoldDB" id="A0A645D4N1"/>